<proteinExistence type="predicted"/>
<name>X0X6U0_9ZZZZ</name>
<protein>
    <submittedName>
        <fullName evidence="1">Uncharacterized protein</fullName>
    </submittedName>
</protein>
<organism evidence="1">
    <name type="scientific">marine sediment metagenome</name>
    <dbReference type="NCBI Taxonomy" id="412755"/>
    <lineage>
        <taxon>unclassified sequences</taxon>
        <taxon>metagenomes</taxon>
        <taxon>ecological metagenomes</taxon>
    </lineage>
</organism>
<accession>X0X6U0</accession>
<feature type="non-terminal residue" evidence="1">
    <location>
        <position position="65"/>
    </location>
</feature>
<sequence length="65" mass="7419">MRKAKRTILIATLICVGFVPVCSAEAILRRTKEKNPTAAELLDKYVKSQDKIKSFVLKYEEVYTV</sequence>
<evidence type="ECO:0000313" key="1">
    <source>
        <dbReference type="EMBL" id="GAG20696.1"/>
    </source>
</evidence>
<dbReference type="EMBL" id="BARS01038269">
    <property type="protein sequence ID" value="GAG20696.1"/>
    <property type="molecule type" value="Genomic_DNA"/>
</dbReference>
<dbReference type="AlphaFoldDB" id="X0X6U0"/>
<reference evidence="1" key="1">
    <citation type="journal article" date="2014" name="Front. Microbiol.">
        <title>High frequency of phylogenetically diverse reductive dehalogenase-homologous genes in deep subseafloor sedimentary metagenomes.</title>
        <authorList>
            <person name="Kawai M."/>
            <person name="Futagami T."/>
            <person name="Toyoda A."/>
            <person name="Takaki Y."/>
            <person name="Nishi S."/>
            <person name="Hori S."/>
            <person name="Arai W."/>
            <person name="Tsubouchi T."/>
            <person name="Morono Y."/>
            <person name="Uchiyama I."/>
            <person name="Ito T."/>
            <person name="Fujiyama A."/>
            <person name="Inagaki F."/>
            <person name="Takami H."/>
        </authorList>
    </citation>
    <scope>NUCLEOTIDE SEQUENCE</scope>
    <source>
        <strain evidence="1">Expedition CK06-06</strain>
    </source>
</reference>
<gene>
    <name evidence="1" type="ORF">S01H1_58579</name>
</gene>
<comment type="caution">
    <text evidence="1">The sequence shown here is derived from an EMBL/GenBank/DDBJ whole genome shotgun (WGS) entry which is preliminary data.</text>
</comment>